<feature type="region of interest" description="Disordered" evidence="1">
    <location>
        <begin position="97"/>
        <end position="120"/>
    </location>
</feature>
<feature type="compositionally biased region" description="Basic and acidic residues" evidence="1">
    <location>
        <begin position="111"/>
        <end position="120"/>
    </location>
</feature>
<reference evidence="3 4" key="1">
    <citation type="journal article" date="2023" name="Hortic Res">
        <title>Pangenome of water caltrop reveals structural variations and asymmetric subgenome divergence after allopolyploidization.</title>
        <authorList>
            <person name="Zhang X."/>
            <person name="Chen Y."/>
            <person name="Wang L."/>
            <person name="Yuan Y."/>
            <person name="Fang M."/>
            <person name="Shi L."/>
            <person name="Lu R."/>
            <person name="Comes H.P."/>
            <person name="Ma Y."/>
            <person name="Chen Y."/>
            <person name="Huang G."/>
            <person name="Zhou Y."/>
            <person name="Zheng Z."/>
            <person name="Qiu Y."/>
        </authorList>
    </citation>
    <scope>NUCLEOTIDE SEQUENCE [LARGE SCALE GENOMIC DNA]</scope>
    <source>
        <strain evidence="3">F231</strain>
    </source>
</reference>
<dbReference type="PANTHER" id="PTHR35482:SF1">
    <property type="entry name" value="CYTOCHROME C OXIDASE SUBUNIT"/>
    <property type="match status" value="1"/>
</dbReference>
<name>A0AAN7KWW6_TRANT</name>
<accession>A0AAN7KWW6</accession>
<organism evidence="3 4">
    <name type="scientific">Trapa natans</name>
    <name type="common">Water chestnut</name>
    <dbReference type="NCBI Taxonomy" id="22666"/>
    <lineage>
        <taxon>Eukaryota</taxon>
        <taxon>Viridiplantae</taxon>
        <taxon>Streptophyta</taxon>
        <taxon>Embryophyta</taxon>
        <taxon>Tracheophyta</taxon>
        <taxon>Spermatophyta</taxon>
        <taxon>Magnoliopsida</taxon>
        <taxon>eudicotyledons</taxon>
        <taxon>Gunneridae</taxon>
        <taxon>Pentapetalae</taxon>
        <taxon>rosids</taxon>
        <taxon>malvids</taxon>
        <taxon>Myrtales</taxon>
        <taxon>Lythraceae</taxon>
        <taxon>Trapa</taxon>
    </lineage>
</organism>
<evidence type="ECO:0000256" key="1">
    <source>
        <dbReference type="SAM" id="MobiDB-lite"/>
    </source>
</evidence>
<dbReference type="EMBL" id="JAXQNO010000019">
    <property type="protein sequence ID" value="KAK4775002.1"/>
    <property type="molecule type" value="Genomic_DNA"/>
</dbReference>
<evidence type="ECO:0000313" key="4">
    <source>
        <dbReference type="Proteomes" id="UP001346149"/>
    </source>
</evidence>
<evidence type="ECO:0000256" key="2">
    <source>
        <dbReference type="SAM" id="Phobius"/>
    </source>
</evidence>
<keyword evidence="2" id="KW-0472">Membrane</keyword>
<dbReference type="Gene3D" id="1.25.40.10">
    <property type="entry name" value="Tetratricopeptide repeat domain"/>
    <property type="match status" value="1"/>
</dbReference>
<comment type="caution">
    <text evidence="3">The sequence shown here is derived from an EMBL/GenBank/DDBJ whole genome shotgun (WGS) entry which is preliminary data.</text>
</comment>
<dbReference type="InterPro" id="IPR011990">
    <property type="entry name" value="TPR-like_helical_dom_sf"/>
</dbReference>
<sequence length="478" mass="53204">MASFVQSSKSTGFRPLNPSVPLFSPAKPIILFQYSPNSFKTLSSPNPLESSDPDPHPVSVDPVKLAFEKAKAYRKSLQTKPSVESVQKFVGVAGTDSGTSGATVPYPSQGDSRDGAEKEPDAVKISMEKAAEYNINKGKLRGISFRLALARIRRFLTNRRFDVDKGTDFSTAVKVEKAKKEDQLVVSSMDFVGLDFGDKKRTRGLPPGLLPVADTFSEHGIKEVEIIVGDTSKFENSTSTKPEPVKENNSETYKPKVSTWGVFPRPSNISKTYGGGRNIRPGEELETAEDRAAKDARTRELLAAYKKKIGLNIDPKLKIECEKALKDGDCLMDSGNLKEALLYYEKIMDKLPFQSEIHGRAALQWSICQDSLTRRTQARSMYEKLQNHPNPKVRKRAKQFMFSFQAMEMMKVGSSRFSSSNTGYQNYFEAFVEDKVDYTSPNGDEAGQGPLISNAFPYLIFLFSPVFVVIFIAMQKGR</sequence>
<protein>
    <submittedName>
        <fullName evidence="3">Uncharacterized protein</fullName>
    </submittedName>
</protein>
<dbReference type="PANTHER" id="PTHR35482">
    <property type="entry name" value="CYTOCHROME C OXIDASE SUBUNIT"/>
    <property type="match status" value="1"/>
</dbReference>
<keyword evidence="4" id="KW-1185">Reference proteome</keyword>
<feature type="transmembrane region" description="Helical" evidence="2">
    <location>
        <begin position="455"/>
        <end position="474"/>
    </location>
</feature>
<evidence type="ECO:0000313" key="3">
    <source>
        <dbReference type="EMBL" id="KAK4775002.1"/>
    </source>
</evidence>
<proteinExistence type="predicted"/>
<gene>
    <name evidence="3" type="ORF">SAY86_009937</name>
</gene>
<dbReference type="AlphaFoldDB" id="A0AAN7KWW6"/>
<keyword evidence="2" id="KW-1133">Transmembrane helix</keyword>
<keyword evidence="2" id="KW-0812">Transmembrane</keyword>
<dbReference type="Proteomes" id="UP001346149">
    <property type="component" value="Unassembled WGS sequence"/>
</dbReference>